<dbReference type="Pfam" id="PF00035">
    <property type="entry name" value="dsrm"/>
    <property type="match status" value="2"/>
</dbReference>
<dbReference type="EMBL" id="WHVB01000051">
    <property type="protein sequence ID" value="KAF8464974.1"/>
    <property type="molecule type" value="Genomic_DNA"/>
</dbReference>
<organism evidence="3 4">
    <name type="scientific">Russula ochroleuca</name>
    <dbReference type="NCBI Taxonomy" id="152965"/>
    <lineage>
        <taxon>Eukaryota</taxon>
        <taxon>Fungi</taxon>
        <taxon>Dikarya</taxon>
        <taxon>Basidiomycota</taxon>
        <taxon>Agaricomycotina</taxon>
        <taxon>Agaricomycetes</taxon>
        <taxon>Russulales</taxon>
        <taxon>Russulaceae</taxon>
        <taxon>Russula</taxon>
    </lineage>
</organism>
<feature type="domain" description="DRBM" evidence="2">
    <location>
        <begin position="179"/>
        <end position="257"/>
    </location>
</feature>
<reference evidence="3" key="2">
    <citation type="journal article" date="2020" name="Nat. Commun.">
        <title>Large-scale genome sequencing of mycorrhizal fungi provides insights into the early evolution of symbiotic traits.</title>
        <authorList>
            <person name="Miyauchi S."/>
            <person name="Kiss E."/>
            <person name="Kuo A."/>
            <person name="Drula E."/>
            <person name="Kohler A."/>
            <person name="Sanchez-Garcia M."/>
            <person name="Morin E."/>
            <person name="Andreopoulos B."/>
            <person name="Barry K.W."/>
            <person name="Bonito G."/>
            <person name="Buee M."/>
            <person name="Carver A."/>
            <person name="Chen C."/>
            <person name="Cichocki N."/>
            <person name="Clum A."/>
            <person name="Culley D."/>
            <person name="Crous P.W."/>
            <person name="Fauchery L."/>
            <person name="Girlanda M."/>
            <person name="Hayes R.D."/>
            <person name="Keri Z."/>
            <person name="LaButti K."/>
            <person name="Lipzen A."/>
            <person name="Lombard V."/>
            <person name="Magnuson J."/>
            <person name="Maillard F."/>
            <person name="Murat C."/>
            <person name="Nolan M."/>
            <person name="Ohm R.A."/>
            <person name="Pangilinan J."/>
            <person name="Pereira M.F."/>
            <person name="Perotto S."/>
            <person name="Peter M."/>
            <person name="Pfister S."/>
            <person name="Riley R."/>
            <person name="Sitrit Y."/>
            <person name="Stielow J.B."/>
            <person name="Szollosi G."/>
            <person name="Zifcakova L."/>
            <person name="Stursova M."/>
            <person name="Spatafora J.W."/>
            <person name="Tedersoo L."/>
            <person name="Vaario L.M."/>
            <person name="Yamada A."/>
            <person name="Yan M."/>
            <person name="Wang P."/>
            <person name="Xu J."/>
            <person name="Bruns T."/>
            <person name="Baldrian P."/>
            <person name="Vilgalys R."/>
            <person name="Dunand C."/>
            <person name="Henrissat B."/>
            <person name="Grigoriev I.V."/>
            <person name="Hibbett D."/>
            <person name="Nagy L.G."/>
            <person name="Martin F.M."/>
        </authorList>
    </citation>
    <scope>NUCLEOTIDE SEQUENCE</scope>
    <source>
        <strain evidence="3">Prilba</strain>
    </source>
</reference>
<reference evidence="3" key="1">
    <citation type="submission" date="2019-10" db="EMBL/GenBank/DDBJ databases">
        <authorList>
            <consortium name="DOE Joint Genome Institute"/>
            <person name="Kuo A."/>
            <person name="Miyauchi S."/>
            <person name="Kiss E."/>
            <person name="Drula E."/>
            <person name="Kohler A."/>
            <person name="Sanchez-Garcia M."/>
            <person name="Andreopoulos B."/>
            <person name="Barry K.W."/>
            <person name="Bonito G."/>
            <person name="Buee M."/>
            <person name="Carver A."/>
            <person name="Chen C."/>
            <person name="Cichocki N."/>
            <person name="Clum A."/>
            <person name="Culley D."/>
            <person name="Crous P.W."/>
            <person name="Fauchery L."/>
            <person name="Girlanda M."/>
            <person name="Hayes R."/>
            <person name="Keri Z."/>
            <person name="LaButti K."/>
            <person name="Lipzen A."/>
            <person name="Lombard V."/>
            <person name="Magnuson J."/>
            <person name="Maillard F."/>
            <person name="Morin E."/>
            <person name="Murat C."/>
            <person name="Nolan M."/>
            <person name="Ohm R."/>
            <person name="Pangilinan J."/>
            <person name="Pereira M."/>
            <person name="Perotto S."/>
            <person name="Peter M."/>
            <person name="Riley R."/>
            <person name="Sitrit Y."/>
            <person name="Stielow B."/>
            <person name="Szollosi G."/>
            <person name="Zifcakova L."/>
            <person name="Stursova M."/>
            <person name="Spatafora J.W."/>
            <person name="Tedersoo L."/>
            <person name="Vaario L.-M."/>
            <person name="Yamada A."/>
            <person name="Yan M."/>
            <person name="Wang P."/>
            <person name="Xu J."/>
            <person name="Bruns T."/>
            <person name="Baldrian P."/>
            <person name="Vilgalys R."/>
            <person name="Henrissat B."/>
            <person name="Grigoriev I.V."/>
            <person name="Hibbett D."/>
            <person name="Nagy L.G."/>
            <person name="Martin F.M."/>
        </authorList>
    </citation>
    <scope>NUCLEOTIDE SEQUENCE</scope>
    <source>
        <strain evidence="3">Prilba</strain>
    </source>
</reference>
<protein>
    <recommendedName>
        <fullName evidence="2">DRBM domain-containing protein</fullName>
    </recommendedName>
</protein>
<evidence type="ECO:0000313" key="3">
    <source>
        <dbReference type="EMBL" id="KAF8464974.1"/>
    </source>
</evidence>
<comment type="caution">
    <text evidence="3">The sequence shown here is derived from an EMBL/GenBank/DDBJ whole genome shotgun (WGS) entry which is preliminary data.</text>
</comment>
<accession>A0A9P5JVW4</accession>
<sequence length="443" mass="48654">MEHSLASIETHNIFSLTMPDDDPVRDLNNYLQGQPGNLTRFLNFASQQTGPNNQAKHTGTYTFRGVVVGTGEGTRKATAKRGAAIQALQYFHAHGIPEGIRVTGWPASRRQSLMTCTLRSGAPPPFHTTVVLDYTPSSTQVPRGQLRHFDTLKIERHCSAAKPLGVWHLATRVGRNAYNPFAEEPAFFSRTWRLSHPDFNGATKDFDWNLTKEGPEHDTVYHVTAVFRGVNVGVGHGSSKGFAKRNASVQALEYLRQHGYKRGAAKGYPIYGDPGTPLQLQTSWLCFVHAVLLLRESGALASRRVQGNLNLALAIVMVISQVAITVCPYCITPCESGGAICVAMTTVKSLYGSSRMSVLEAVYGDDEMPSPQRESANLSLTPVNSAEERLGHVAWGKWPTSEWQGLEETGKNSLELGCGWVHHPRFPVKYCIGDVGQGRLWVT</sequence>
<dbReference type="Gene3D" id="3.30.160.20">
    <property type="match status" value="2"/>
</dbReference>
<keyword evidence="1" id="KW-0694">RNA-binding</keyword>
<dbReference type="AlphaFoldDB" id="A0A9P5JVW4"/>
<dbReference type="SUPFAM" id="SSF54768">
    <property type="entry name" value="dsRNA-binding domain-like"/>
    <property type="match status" value="2"/>
</dbReference>
<dbReference type="PROSITE" id="PS50137">
    <property type="entry name" value="DS_RBD"/>
    <property type="match status" value="2"/>
</dbReference>
<dbReference type="OrthoDB" id="112668at2759"/>
<keyword evidence="4" id="KW-1185">Reference proteome</keyword>
<evidence type="ECO:0000259" key="2">
    <source>
        <dbReference type="PROSITE" id="PS50137"/>
    </source>
</evidence>
<evidence type="ECO:0000256" key="1">
    <source>
        <dbReference type="PROSITE-ProRule" id="PRU00266"/>
    </source>
</evidence>
<feature type="domain" description="DRBM" evidence="2">
    <location>
        <begin position="22"/>
        <end position="93"/>
    </location>
</feature>
<dbReference type="InterPro" id="IPR014720">
    <property type="entry name" value="dsRBD_dom"/>
</dbReference>
<gene>
    <name evidence="3" type="ORF">DFH94DRAFT_848779</name>
</gene>
<proteinExistence type="predicted"/>
<dbReference type="Proteomes" id="UP000759537">
    <property type="component" value="Unassembled WGS sequence"/>
</dbReference>
<name>A0A9P5JVW4_9AGAM</name>
<evidence type="ECO:0000313" key="4">
    <source>
        <dbReference type="Proteomes" id="UP000759537"/>
    </source>
</evidence>
<dbReference type="GO" id="GO:0003723">
    <property type="term" value="F:RNA binding"/>
    <property type="evidence" value="ECO:0007669"/>
    <property type="project" value="UniProtKB-UniRule"/>
</dbReference>